<dbReference type="SMART" id="SM00066">
    <property type="entry name" value="GAL4"/>
    <property type="match status" value="1"/>
</dbReference>
<dbReference type="InterPro" id="IPR001138">
    <property type="entry name" value="Zn2Cys6_DnaBD"/>
</dbReference>
<evidence type="ECO:0000256" key="1">
    <source>
        <dbReference type="ARBA" id="ARBA00022723"/>
    </source>
</evidence>
<evidence type="ECO:0000313" key="5">
    <source>
        <dbReference type="Proteomes" id="UP000800096"/>
    </source>
</evidence>
<protein>
    <recommendedName>
        <fullName evidence="3">Zn(2)-C6 fungal-type domain-containing protein</fullName>
    </recommendedName>
</protein>
<dbReference type="CDD" id="cd12148">
    <property type="entry name" value="fungal_TF_MHR"/>
    <property type="match status" value="1"/>
</dbReference>
<proteinExistence type="predicted"/>
<dbReference type="Proteomes" id="UP000800096">
    <property type="component" value="Unassembled WGS sequence"/>
</dbReference>
<keyword evidence="5" id="KW-1185">Reference proteome</keyword>
<evidence type="ECO:0000259" key="3">
    <source>
        <dbReference type="PROSITE" id="PS50048"/>
    </source>
</evidence>
<dbReference type="AlphaFoldDB" id="A0A6A5QV01"/>
<feature type="non-terminal residue" evidence="4">
    <location>
        <position position="1"/>
    </location>
</feature>
<dbReference type="GO" id="GO:0000981">
    <property type="term" value="F:DNA-binding transcription factor activity, RNA polymerase II-specific"/>
    <property type="evidence" value="ECO:0007669"/>
    <property type="project" value="InterPro"/>
</dbReference>
<dbReference type="PANTHER" id="PTHR47785:SF5">
    <property type="entry name" value="ZN(II)2CYS6 TRANSCRIPTION FACTOR (EUROFUNG)"/>
    <property type="match status" value="1"/>
</dbReference>
<feature type="domain" description="Zn(2)-C6 fungal-type" evidence="3">
    <location>
        <begin position="20"/>
        <end position="50"/>
    </location>
</feature>
<evidence type="ECO:0000256" key="2">
    <source>
        <dbReference type="ARBA" id="ARBA00023242"/>
    </source>
</evidence>
<keyword evidence="2" id="KW-0539">Nucleus</keyword>
<dbReference type="InterPro" id="IPR036864">
    <property type="entry name" value="Zn2-C6_fun-type_DNA-bd_sf"/>
</dbReference>
<gene>
    <name evidence="4" type="ORF">BDU57DRAFT_435210</name>
</gene>
<dbReference type="Pfam" id="PF00172">
    <property type="entry name" value="Zn_clus"/>
    <property type="match status" value="1"/>
</dbReference>
<feature type="non-terminal residue" evidence="4">
    <location>
        <position position="526"/>
    </location>
</feature>
<keyword evidence="1" id="KW-0479">Metal-binding</keyword>
<dbReference type="PANTHER" id="PTHR47785">
    <property type="entry name" value="ZN(II)2CYS6 TRANSCRIPTION FACTOR (EUROFUNG)-RELATED-RELATED"/>
    <property type="match status" value="1"/>
</dbReference>
<evidence type="ECO:0000313" key="4">
    <source>
        <dbReference type="EMBL" id="KAF1918384.1"/>
    </source>
</evidence>
<dbReference type="Gene3D" id="4.10.240.10">
    <property type="entry name" value="Zn(2)-C6 fungal-type DNA-binding domain"/>
    <property type="match status" value="1"/>
</dbReference>
<dbReference type="PROSITE" id="PS00463">
    <property type="entry name" value="ZN2_CY6_FUNGAL_1"/>
    <property type="match status" value="1"/>
</dbReference>
<dbReference type="SUPFAM" id="SSF57701">
    <property type="entry name" value="Zn2/Cys6 DNA-binding domain"/>
    <property type="match status" value="1"/>
</dbReference>
<dbReference type="GO" id="GO:0008270">
    <property type="term" value="F:zinc ion binding"/>
    <property type="evidence" value="ECO:0007669"/>
    <property type="project" value="InterPro"/>
</dbReference>
<dbReference type="EMBL" id="ML979134">
    <property type="protein sequence ID" value="KAF1918384.1"/>
    <property type="molecule type" value="Genomic_DNA"/>
</dbReference>
<sequence length="526" mass="59342">RKRPAPRGSASYSRKRAVTACQVCRARRTKCDNLKPSCSFCLKVGANCIQSPVDLSSYDPASLQIIQRLDDLEHLIRGIRANSDAVVSNTGATTAPATLDRSRLSPCPINDILEWDLLKTLCGQQQINAHAFPCTVSGAMHMTSTSPMSGHDELEPHRMRILLDNFFNYVYVKNPVLDEPRTRQIVSRVCLHGIDWSPEACLALLVCALGTIATPLHGCGYISRDSDLYQTAESFFLAAKKRLGMLLGTSSLIEAQCMFLAGVYMMCTFQRLSAWRFFMQSLACCQTFESLKAFRHNYADHLDDDGRRSAAAEQAIYWSAWKSEREIHFDLDLPGYLFSEIDMSGYPPFFPTPPQDDEQSISTLSSETECRKQASWYFYLSEISLLRLRRRIANEIKSCEPDEGSNLLEKIASMVPDHENQVQNWANTLPESVCLEAPAEEDEICRFVLRGHLINVHESIYWPFVDWAISSPSPSDHSMLFSELARKGIQQHVERIRTNRPGFQHRHHGTFGMIVSCTRSALVLLA</sequence>
<dbReference type="PROSITE" id="PS50048">
    <property type="entry name" value="ZN2_CY6_FUNGAL_2"/>
    <property type="match status" value="1"/>
</dbReference>
<reference evidence="4" key="1">
    <citation type="journal article" date="2020" name="Stud. Mycol.">
        <title>101 Dothideomycetes genomes: a test case for predicting lifestyles and emergence of pathogens.</title>
        <authorList>
            <person name="Haridas S."/>
            <person name="Albert R."/>
            <person name="Binder M."/>
            <person name="Bloem J."/>
            <person name="Labutti K."/>
            <person name="Salamov A."/>
            <person name="Andreopoulos B."/>
            <person name="Baker S."/>
            <person name="Barry K."/>
            <person name="Bills G."/>
            <person name="Bluhm B."/>
            <person name="Cannon C."/>
            <person name="Castanera R."/>
            <person name="Culley D."/>
            <person name="Daum C."/>
            <person name="Ezra D."/>
            <person name="Gonzalez J."/>
            <person name="Henrissat B."/>
            <person name="Kuo A."/>
            <person name="Liang C."/>
            <person name="Lipzen A."/>
            <person name="Lutzoni F."/>
            <person name="Magnuson J."/>
            <person name="Mondo S."/>
            <person name="Nolan M."/>
            <person name="Ohm R."/>
            <person name="Pangilinan J."/>
            <person name="Park H.-J."/>
            <person name="Ramirez L."/>
            <person name="Alfaro M."/>
            <person name="Sun H."/>
            <person name="Tritt A."/>
            <person name="Yoshinaga Y."/>
            <person name="Zwiers L.-H."/>
            <person name="Turgeon B."/>
            <person name="Goodwin S."/>
            <person name="Spatafora J."/>
            <person name="Crous P."/>
            <person name="Grigoriev I."/>
        </authorList>
    </citation>
    <scope>NUCLEOTIDE SEQUENCE</scope>
    <source>
        <strain evidence="4">HMLAC05119</strain>
    </source>
</reference>
<name>A0A6A5QV01_AMPQU</name>
<dbReference type="InterPro" id="IPR007219">
    <property type="entry name" value="XnlR_reg_dom"/>
</dbReference>
<accession>A0A6A5QV01</accession>
<dbReference type="CDD" id="cd00067">
    <property type="entry name" value="GAL4"/>
    <property type="match status" value="1"/>
</dbReference>
<dbReference type="OrthoDB" id="4356994at2759"/>
<dbReference type="InterPro" id="IPR053181">
    <property type="entry name" value="EcdB-like_regulator"/>
</dbReference>
<dbReference type="Pfam" id="PF04082">
    <property type="entry name" value="Fungal_trans"/>
    <property type="match status" value="1"/>
</dbReference>
<organism evidence="4 5">
    <name type="scientific">Ampelomyces quisqualis</name>
    <name type="common">Powdery mildew agent</name>
    <dbReference type="NCBI Taxonomy" id="50730"/>
    <lineage>
        <taxon>Eukaryota</taxon>
        <taxon>Fungi</taxon>
        <taxon>Dikarya</taxon>
        <taxon>Ascomycota</taxon>
        <taxon>Pezizomycotina</taxon>
        <taxon>Dothideomycetes</taxon>
        <taxon>Pleosporomycetidae</taxon>
        <taxon>Pleosporales</taxon>
        <taxon>Pleosporineae</taxon>
        <taxon>Phaeosphaeriaceae</taxon>
        <taxon>Ampelomyces</taxon>
    </lineage>
</organism>